<accession>A0A2B8BB15</accession>
<feature type="region of interest" description="Disordered" evidence="1">
    <location>
        <begin position="1"/>
        <end position="73"/>
    </location>
</feature>
<reference evidence="3" key="1">
    <citation type="submission" date="2017-10" db="EMBL/GenBank/DDBJ databases">
        <authorList>
            <person name="Kravchenko I.K."/>
            <person name="Grouzdev D.S."/>
        </authorList>
    </citation>
    <scope>NUCLEOTIDE SEQUENCE [LARGE SCALE GENOMIC DNA]</scope>
    <source>
        <strain evidence="3">B2</strain>
    </source>
</reference>
<proteinExistence type="predicted"/>
<organism evidence="2 3">
    <name type="scientific">Azospirillum palustre</name>
    <dbReference type="NCBI Taxonomy" id="2044885"/>
    <lineage>
        <taxon>Bacteria</taxon>
        <taxon>Pseudomonadati</taxon>
        <taxon>Pseudomonadota</taxon>
        <taxon>Alphaproteobacteria</taxon>
        <taxon>Rhodospirillales</taxon>
        <taxon>Azospirillaceae</taxon>
        <taxon>Azospirillum</taxon>
    </lineage>
</organism>
<name>A0A2B8BB15_9PROT</name>
<keyword evidence="3" id="KW-1185">Reference proteome</keyword>
<dbReference type="RefSeq" id="WP_098740565.1">
    <property type="nucleotide sequence ID" value="NZ_PDKW01000043.1"/>
</dbReference>
<dbReference type="Proteomes" id="UP000225379">
    <property type="component" value="Unassembled WGS sequence"/>
</dbReference>
<feature type="compositionally biased region" description="Basic and acidic residues" evidence="1">
    <location>
        <begin position="34"/>
        <end position="43"/>
    </location>
</feature>
<dbReference type="EMBL" id="PDKW01000043">
    <property type="protein sequence ID" value="PGH54552.1"/>
    <property type="molecule type" value="Genomic_DNA"/>
</dbReference>
<protein>
    <submittedName>
        <fullName evidence="2">Uncharacterized protein</fullName>
    </submittedName>
</protein>
<gene>
    <name evidence="2" type="ORF">CRT60_32815</name>
</gene>
<evidence type="ECO:0000313" key="2">
    <source>
        <dbReference type="EMBL" id="PGH54552.1"/>
    </source>
</evidence>
<dbReference type="OrthoDB" id="7308109at2"/>
<sequence length="73" mass="7465">MLSATSPTALPTMPSPLQSRPSATATATAGIDSDGDRDNDSRESPAAQAAEQRSTTPSLPADPNRGRTLNITA</sequence>
<evidence type="ECO:0000313" key="3">
    <source>
        <dbReference type="Proteomes" id="UP000225379"/>
    </source>
</evidence>
<feature type="compositionally biased region" description="Polar residues" evidence="1">
    <location>
        <begin position="1"/>
        <end position="27"/>
    </location>
</feature>
<evidence type="ECO:0000256" key="1">
    <source>
        <dbReference type="SAM" id="MobiDB-lite"/>
    </source>
</evidence>
<dbReference type="AlphaFoldDB" id="A0A2B8BB15"/>
<comment type="caution">
    <text evidence="2">The sequence shown here is derived from an EMBL/GenBank/DDBJ whole genome shotgun (WGS) entry which is preliminary data.</text>
</comment>